<dbReference type="EMBL" id="FNLF01000002">
    <property type="protein sequence ID" value="SDQ70323.1"/>
    <property type="molecule type" value="Genomic_DNA"/>
</dbReference>
<gene>
    <name evidence="2" type="ORF">SAMN04489765_1494</name>
</gene>
<keyword evidence="3" id="KW-1185">Reference proteome</keyword>
<dbReference type="RefSeq" id="WP_082756594.1">
    <property type="nucleotide sequence ID" value="NZ_FNLF01000002.1"/>
</dbReference>
<accession>A0A1H1D1G7</accession>
<evidence type="ECO:0000313" key="2">
    <source>
        <dbReference type="EMBL" id="SDQ70323.1"/>
    </source>
</evidence>
<dbReference type="InterPro" id="IPR027395">
    <property type="entry name" value="WH_DNA-bd_dom"/>
</dbReference>
<dbReference type="PANTHER" id="PTHR37318:SF1">
    <property type="entry name" value="BSL7504 PROTEIN"/>
    <property type="match status" value="1"/>
</dbReference>
<dbReference type="InterPro" id="IPR011991">
    <property type="entry name" value="ArsR-like_HTH"/>
</dbReference>
<dbReference type="Pfam" id="PF13601">
    <property type="entry name" value="HTH_34"/>
    <property type="match status" value="1"/>
</dbReference>
<keyword evidence="2" id="KW-0238">DNA-binding</keyword>
<dbReference type="AlphaFoldDB" id="A0A1H1D1G7"/>
<organism evidence="2 3">
    <name type="scientific">Tsukamurella pulmonis</name>
    <dbReference type="NCBI Taxonomy" id="47312"/>
    <lineage>
        <taxon>Bacteria</taxon>
        <taxon>Bacillati</taxon>
        <taxon>Actinomycetota</taxon>
        <taxon>Actinomycetes</taxon>
        <taxon>Mycobacteriales</taxon>
        <taxon>Tsukamurellaceae</taxon>
        <taxon>Tsukamurella</taxon>
    </lineage>
</organism>
<dbReference type="InterPro" id="IPR036388">
    <property type="entry name" value="WH-like_DNA-bd_sf"/>
</dbReference>
<dbReference type="InterPro" id="IPR036390">
    <property type="entry name" value="WH_DNA-bd_sf"/>
</dbReference>
<dbReference type="Gene3D" id="1.10.10.10">
    <property type="entry name" value="Winged helix-like DNA-binding domain superfamily/Winged helix DNA-binding domain"/>
    <property type="match status" value="1"/>
</dbReference>
<dbReference type="InterPro" id="IPR001845">
    <property type="entry name" value="HTH_ArsR_DNA-bd_dom"/>
</dbReference>
<dbReference type="SMART" id="SM00418">
    <property type="entry name" value="HTH_ARSR"/>
    <property type="match status" value="1"/>
</dbReference>
<feature type="domain" description="HTH arsR-type" evidence="1">
    <location>
        <begin position="13"/>
        <end position="95"/>
    </location>
</feature>
<dbReference type="Proteomes" id="UP000183053">
    <property type="component" value="Unassembled WGS sequence"/>
</dbReference>
<dbReference type="GO" id="GO:0003677">
    <property type="term" value="F:DNA binding"/>
    <property type="evidence" value="ECO:0007669"/>
    <property type="project" value="UniProtKB-KW"/>
</dbReference>
<sequence length="98" mass="10813">MSATTDDSPAFDDLIHPRQRLMICAALAQAQELRFDLLAKALDMSASVLSKHLARLGEANYVASRRDAADSRRQWVELTSTGRSAFTRHVAALRDLTA</sequence>
<protein>
    <submittedName>
        <fullName evidence="2">Winged helix DNA-binding domain-containing protein</fullName>
    </submittedName>
</protein>
<dbReference type="PANTHER" id="PTHR37318">
    <property type="entry name" value="BSL7504 PROTEIN"/>
    <property type="match status" value="1"/>
</dbReference>
<reference evidence="3" key="1">
    <citation type="submission" date="2016-10" db="EMBL/GenBank/DDBJ databases">
        <authorList>
            <person name="Varghese N."/>
            <person name="Submissions S."/>
        </authorList>
    </citation>
    <scope>NUCLEOTIDE SEQUENCE [LARGE SCALE GENOMIC DNA]</scope>
    <source>
        <strain evidence="3">DSM 44142</strain>
    </source>
</reference>
<dbReference type="GO" id="GO:0003700">
    <property type="term" value="F:DNA-binding transcription factor activity"/>
    <property type="evidence" value="ECO:0007669"/>
    <property type="project" value="InterPro"/>
</dbReference>
<dbReference type="STRING" id="47312.SAMN04489765_1494"/>
<dbReference type="SUPFAM" id="SSF46785">
    <property type="entry name" value="Winged helix' DNA-binding domain"/>
    <property type="match status" value="1"/>
</dbReference>
<proteinExistence type="predicted"/>
<evidence type="ECO:0000313" key="3">
    <source>
        <dbReference type="Proteomes" id="UP000183053"/>
    </source>
</evidence>
<evidence type="ECO:0000259" key="1">
    <source>
        <dbReference type="SMART" id="SM00418"/>
    </source>
</evidence>
<dbReference type="CDD" id="cd00090">
    <property type="entry name" value="HTH_ARSR"/>
    <property type="match status" value="1"/>
</dbReference>
<name>A0A1H1D1G7_9ACTN</name>